<protein>
    <recommendedName>
        <fullName evidence="3">Fatty acyl-CoA reductase</fullName>
    </recommendedName>
</protein>
<dbReference type="GO" id="GO:0035336">
    <property type="term" value="P:long-chain fatty-acyl-CoA metabolic process"/>
    <property type="evidence" value="ECO:0007669"/>
    <property type="project" value="TreeGrafter"/>
</dbReference>
<organism evidence="1 2">
    <name type="scientific">Ensete ventricosum</name>
    <name type="common">Abyssinian banana</name>
    <name type="synonym">Musa ensete</name>
    <dbReference type="NCBI Taxonomy" id="4639"/>
    <lineage>
        <taxon>Eukaryota</taxon>
        <taxon>Viridiplantae</taxon>
        <taxon>Streptophyta</taxon>
        <taxon>Embryophyta</taxon>
        <taxon>Tracheophyta</taxon>
        <taxon>Spermatophyta</taxon>
        <taxon>Magnoliopsida</taxon>
        <taxon>Liliopsida</taxon>
        <taxon>Zingiberales</taxon>
        <taxon>Musaceae</taxon>
        <taxon>Ensete</taxon>
    </lineage>
</organism>
<dbReference type="EMBL" id="AMZH03006715">
    <property type="protein sequence ID" value="RRT63117.1"/>
    <property type="molecule type" value="Genomic_DNA"/>
</dbReference>
<feature type="non-terminal residue" evidence="1">
    <location>
        <position position="1"/>
    </location>
</feature>
<dbReference type="PANTHER" id="PTHR11011:SF99">
    <property type="entry name" value="FATTY ACYL-COA REDUCTASE 3"/>
    <property type="match status" value="1"/>
</dbReference>
<sequence length="180" mass="20604">KRFLMGETLKGDSYLDIEAELSLADKKKRDLRAEDATEEAEKLAMKELGIKRTIDSVLIGYAKGKITCFFGDLDIIVPVDMVVNAMMATMATHAKQQAQFIYHMGSSVRKPVTYATVEHCVFRYFLTNPRVGRDGSVMQLKRLRFIKSMVGFRVFMTLRYKLPLEVSPYTHIFTNLPYAF</sequence>
<proteinExistence type="predicted"/>
<dbReference type="InterPro" id="IPR026055">
    <property type="entry name" value="FAR"/>
</dbReference>
<dbReference type="Proteomes" id="UP000287651">
    <property type="component" value="Unassembled WGS sequence"/>
</dbReference>
<dbReference type="GO" id="GO:0080019">
    <property type="term" value="F:alcohol-forming very long-chain fatty acyl-CoA reductase activity"/>
    <property type="evidence" value="ECO:0007669"/>
    <property type="project" value="InterPro"/>
</dbReference>
<evidence type="ECO:0008006" key="3">
    <source>
        <dbReference type="Google" id="ProtNLM"/>
    </source>
</evidence>
<dbReference type="AlphaFoldDB" id="A0A426ZGL6"/>
<comment type="caution">
    <text evidence="1">The sequence shown here is derived from an EMBL/GenBank/DDBJ whole genome shotgun (WGS) entry which is preliminary data.</text>
</comment>
<evidence type="ECO:0000313" key="1">
    <source>
        <dbReference type="EMBL" id="RRT63117.1"/>
    </source>
</evidence>
<dbReference type="GO" id="GO:0010345">
    <property type="term" value="P:suberin biosynthetic process"/>
    <property type="evidence" value="ECO:0007669"/>
    <property type="project" value="TreeGrafter"/>
</dbReference>
<accession>A0A426ZGL6</accession>
<evidence type="ECO:0000313" key="2">
    <source>
        <dbReference type="Proteomes" id="UP000287651"/>
    </source>
</evidence>
<reference evidence="1 2" key="1">
    <citation type="journal article" date="2014" name="Agronomy (Basel)">
        <title>A Draft Genome Sequence for Ensete ventricosum, the Drought-Tolerant Tree Against Hunger.</title>
        <authorList>
            <person name="Harrison J."/>
            <person name="Moore K.A."/>
            <person name="Paszkiewicz K."/>
            <person name="Jones T."/>
            <person name="Grant M."/>
            <person name="Ambacheew D."/>
            <person name="Muzemil S."/>
            <person name="Studholme D.J."/>
        </authorList>
    </citation>
    <scope>NUCLEOTIDE SEQUENCE [LARGE SCALE GENOMIC DNA]</scope>
</reference>
<gene>
    <name evidence="1" type="ORF">B296_00000869</name>
</gene>
<name>A0A426ZGL6_ENSVE</name>
<dbReference type="PANTHER" id="PTHR11011">
    <property type="entry name" value="MALE STERILITY PROTEIN 2-RELATED"/>
    <property type="match status" value="1"/>
</dbReference>